<sequence length="170" mass="19882">MCLPDNLPDWIQAFGAVIASVGLIYTLILQRKTLKEQQIITQLEQKKFLDSNLPILQLENILYSKQGQNREVGFDIVISENNLQNLTIEHNFPENFTIEIPYYVKDVVLPKDYRFPFSIKTVLSPVFIEITEYSGNTIWLNFEDKYGNKYEQHIIYKGSDLVFLHPPIRK</sequence>
<feature type="transmembrane region" description="Helical" evidence="1">
    <location>
        <begin position="12"/>
        <end position="29"/>
    </location>
</feature>
<evidence type="ECO:0000313" key="2">
    <source>
        <dbReference type="EMBL" id="STC94821.1"/>
    </source>
</evidence>
<evidence type="ECO:0000313" key="3">
    <source>
        <dbReference type="Proteomes" id="UP000254876"/>
    </source>
</evidence>
<dbReference type="RefSeq" id="WP_086983991.1">
    <property type="nucleotide sequence ID" value="NZ_FTQZ01000026.1"/>
</dbReference>
<name>A0A7Z7PY31_9FLAO</name>
<keyword evidence="1" id="KW-0472">Membrane</keyword>
<dbReference type="Proteomes" id="UP000254876">
    <property type="component" value="Unassembled WGS sequence"/>
</dbReference>
<keyword evidence="1" id="KW-1133">Transmembrane helix</keyword>
<protein>
    <submittedName>
        <fullName evidence="2">Uncharacterized protein</fullName>
    </submittedName>
</protein>
<keyword evidence="1" id="KW-0812">Transmembrane</keyword>
<organism evidence="2 3">
    <name type="scientific">Elizabethkingia anophelis</name>
    <dbReference type="NCBI Taxonomy" id="1117645"/>
    <lineage>
        <taxon>Bacteria</taxon>
        <taxon>Pseudomonadati</taxon>
        <taxon>Bacteroidota</taxon>
        <taxon>Flavobacteriia</taxon>
        <taxon>Flavobacteriales</taxon>
        <taxon>Weeksellaceae</taxon>
        <taxon>Elizabethkingia</taxon>
    </lineage>
</organism>
<evidence type="ECO:0000256" key="1">
    <source>
        <dbReference type="SAM" id="Phobius"/>
    </source>
</evidence>
<gene>
    <name evidence="2" type="ORF">NCTC10588_00142</name>
</gene>
<proteinExistence type="predicted"/>
<accession>A0A7Z7PY31</accession>
<dbReference type="AlphaFoldDB" id="A0A7Z7PY31"/>
<comment type="caution">
    <text evidence="2">The sequence shown here is derived from an EMBL/GenBank/DDBJ whole genome shotgun (WGS) entry which is preliminary data.</text>
</comment>
<reference evidence="2 3" key="1">
    <citation type="submission" date="2018-06" db="EMBL/GenBank/DDBJ databases">
        <authorList>
            <consortium name="Pathogen Informatics"/>
            <person name="Doyle S."/>
        </authorList>
    </citation>
    <scope>NUCLEOTIDE SEQUENCE [LARGE SCALE GENOMIC DNA]</scope>
    <source>
        <strain evidence="2 3">NCTC10588</strain>
    </source>
</reference>
<dbReference type="EMBL" id="UFYD01000001">
    <property type="protein sequence ID" value="STC94821.1"/>
    <property type="molecule type" value="Genomic_DNA"/>
</dbReference>